<dbReference type="EMBL" id="CP035282">
    <property type="protein sequence ID" value="QAT63357.1"/>
    <property type="molecule type" value="Genomic_DNA"/>
</dbReference>
<dbReference type="Pfam" id="PF00512">
    <property type="entry name" value="HisKA"/>
    <property type="match status" value="1"/>
</dbReference>
<accession>A0A410QH80</accession>
<evidence type="ECO:0000256" key="7">
    <source>
        <dbReference type="ARBA" id="ARBA00022692"/>
    </source>
</evidence>
<gene>
    <name evidence="16" type="ORF">EQM13_02200</name>
</gene>
<dbReference type="GO" id="GO:0005886">
    <property type="term" value="C:plasma membrane"/>
    <property type="evidence" value="ECO:0007669"/>
    <property type="project" value="UniProtKB-SubCell"/>
</dbReference>
<comment type="catalytic activity">
    <reaction evidence="1">
        <text>ATP + protein L-histidine = ADP + protein N-phospho-L-histidine.</text>
        <dbReference type="EC" id="2.7.13.3"/>
    </reaction>
</comment>
<name>A0A410QH80_9FIRM</name>
<dbReference type="GO" id="GO:0000155">
    <property type="term" value="F:phosphorelay sensor kinase activity"/>
    <property type="evidence" value="ECO:0007669"/>
    <property type="project" value="InterPro"/>
</dbReference>
<dbReference type="Pfam" id="PF02518">
    <property type="entry name" value="HATPase_c"/>
    <property type="match status" value="1"/>
</dbReference>
<dbReference type="EC" id="2.7.13.3" evidence="3"/>
<keyword evidence="12" id="KW-0902">Two-component regulatory system</keyword>
<keyword evidence="11 14" id="KW-1133">Transmembrane helix</keyword>
<dbReference type="InterPro" id="IPR003594">
    <property type="entry name" value="HATPase_dom"/>
</dbReference>
<proteinExistence type="predicted"/>
<dbReference type="InterPro" id="IPR004358">
    <property type="entry name" value="Sig_transdc_His_kin-like_C"/>
</dbReference>
<dbReference type="InterPro" id="IPR036097">
    <property type="entry name" value="HisK_dim/P_sf"/>
</dbReference>
<evidence type="ECO:0000256" key="2">
    <source>
        <dbReference type="ARBA" id="ARBA00004651"/>
    </source>
</evidence>
<dbReference type="PANTHER" id="PTHR45528:SF1">
    <property type="entry name" value="SENSOR HISTIDINE KINASE CPXA"/>
    <property type="match status" value="1"/>
</dbReference>
<keyword evidence="4" id="KW-1003">Cell membrane</keyword>
<organism evidence="16 17">
    <name type="scientific">Acidilutibacter cellobiosedens</name>
    <dbReference type="NCBI Taxonomy" id="2507161"/>
    <lineage>
        <taxon>Bacteria</taxon>
        <taxon>Bacillati</taxon>
        <taxon>Bacillota</taxon>
        <taxon>Tissierellia</taxon>
        <taxon>Tissierellales</taxon>
        <taxon>Acidilutibacteraceae</taxon>
        <taxon>Acidilutibacter</taxon>
    </lineage>
</organism>
<evidence type="ECO:0000256" key="13">
    <source>
        <dbReference type="ARBA" id="ARBA00023136"/>
    </source>
</evidence>
<keyword evidence="9 16" id="KW-0418">Kinase</keyword>
<dbReference type="Proteomes" id="UP000287969">
    <property type="component" value="Chromosome"/>
</dbReference>
<keyword evidence="8" id="KW-0547">Nucleotide-binding</keyword>
<evidence type="ECO:0000256" key="1">
    <source>
        <dbReference type="ARBA" id="ARBA00000085"/>
    </source>
</evidence>
<keyword evidence="10" id="KW-0067">ATP-binding</keyword>
<dbReference type="InterPro" id="IPR036890">
    <property type="entry name" value="HATPase_C_sf"/>
</dbReference>
<keyword evidence="5" id="KW-0597">Phosphoprotein</keyword>
<evidence type="ECO:0000256" key="11">
    <source>
        <dbReference type="ARBA" id="ARBA00022989"/>
    </source>
</evidence>
<keyword evidence="13 14" id="KW-0472">Membrane</keyword>
<dbReference type="KEGG" id="spoa:EQM13_02200"/>
<dbReference type="OrthoDB" id="9780718at2"/>
<feature type="domain" description="Histidine kinase" evidence="15">
    <location>
        <begin position="107"/>
        <end position="323"/>
    </location>
</feature>
<sequence>MITDYGFNQSSNPFFRWFHLRIDLVYFLYLIIGFCCIFYYYWKKPWGYLQEIINATQTVYQQNDSTIELSEPLKNIEKQMNQIKMSVLLSQQAVKETENKKNELVMYLAHDIRTPLTSIIGYLSLLDESPDIPVEQKAKYVGIALKKAQRLEKLINEFFEITRYNAQQIKITKENVDLYYMLVQLIDEFYPILSAKGNYATLHADENLTVYADSEKLARVFNNILKNAVVYSYPNTEIIISAKVNKNKIVITFENHGQTIPSDQLSAIFEKFNRLDEARKSDTGGAGLGLSIAEEIVHLHGGEISAHSENDTVTFTVSLPTMT</sequence>
<evidence type="ECO:0000256" key="6">
    <source>
        <dbReference type="ARBA" id="ARBA00022679"/>
    </source>
</evidence>
<dbReference type="GO" id="GO:0005524">
    <property type="term" value="F:ATP binding"/>
    <property type="evidence" value="ECO:0007669"/>
    <property type="project" value="UniProtKB-KW"/>
</dbReference>
<dbReference type="PANTHER" id="PTHR45528">
    <property type="entry name" value="SENSOR HISTIDINE KINASE CPXA"/>
    <property type="match status" value="1"/>
</dbReference>
<dbReference type="SMART" id="SM00388">
    <property type="entry name" value="HisKA"/>
    <property type="match status" value="1"/>
</dbReference>
<evidence type="ECO:0000256" key="9">
    <source>
        <dbReference type="ARBA" id="ARBA00022777"/>
    </source>
</evidence>
<dbReference type="InterPro" id="IPR050398">
    <property type="entry name" value="HssS/ArlS-like"/>
</dbReference>
<dbReference type="SMART" id="SM00387">
    <property type="entry name" value="HATPase_c"/>
    <property type="match status" value="1"/>
</dbReference>
<evidence type="ECO:0000256" key="3">
    <source>
        <dbReference type="ARBA" id="ARBA00012438"/>
    </source>
</evidence>
<dbReference type="InterPro" id="IPR003661">
    <property type="entry name" value="HisK_dim/P_dom"/>
</dbReference>
<keyword evidence="17" id="KW-1185">Reference proteome</keyword>
<dbReference type="PRINTS" id="PR00344">
    <property type="entry name" value="BCTRLSENSOR"/>
</dbReference>
<dbReference type="SUPFAM" id="SSF55874">
    <property type="entry name" value="ATPase domain of HSP90 chaperone/DNA topoisomerase II/histidine kinase"/>
    <property type="match status" value="1"/>
</dbReference>
<dbReference type="Gene3D" id="3.30.565.10">
    <property type="entry name" value="Histidine kinase-like ATPase, C-terminal domain"/>
    <property type="match status" value="1"/>
</dbReference>
<evidence type="ECO:0000256" key="12">
    <source>
        <dbReference type="ARBA" id="ARBA00023012"/>
    </source>
</evidence>
<reference evidence="17" key="1">
    <citation type="submission" date="2019-01" db="EMBL/GenBank/DDBJ databases">
        <title>Draft genomes of a novel of Sporanaerobacter strains.</title>
        <authorList>
            <person name="Ma S."/>
        </authorList>
    </citation>
    <scope>NUCLEOTIDE SEQUENCE [LARGE SCALE GENOMIC DNA]</scope>
    <source>
        <strain evidence="17">NJN-17</strain>
    </source>
</reference>
<feature type="transmembrane region" description="Helical" evidence="14">
    <location>
        <begin position="24"/>
        <end position="42"/>
    </location>
</feature>
<dbReference type="Gene3D" id="1.10.287.130">
    <property type="match status" value="1"/>
</dbReference>
<evidence type="ECO:0000256" key="10">
    <source>
        <dbReference type="ARBA" id="ARBA00022840"/>
    </source>
</evidence>
<dbReference type="InterPro" id="IPR005467">
    <property type="entry name" value="His_kinase_dom"/>
</dbReference>
<dbReference type="PROSITE" id="PS50109">
    <property type="entry name" value="HIS_KIN"/>
    <property type="match status" value="1"/>
</dbReference>
<dbReference type="FunFam" id="3.30.565.10:FF:000013">
    <property type="entry name" value="Two-component sensor histidine kinase"/>
    <property type="match status" value="1"/>
</dbReference>
<dbReference type="AlphaFoldDB" id="A0A410QH80"/>
<protein>
    <recommendedName>
        <fullName evidence="3">histidine kinase</fullName>
        <ecNumber evidence="3">2.7.13.3</ecNumber>
    </recommendedName>
</protein>
<dbReference type="CDD" id="cd00082">
    <property type="entry name" value="HisKA"/>
    <property type="match status" value="1"/>
</dbReference>
<keyword evidence="6" id="KW-0808">Transferase</keyword>
<evidence type="ECO:0000256" key="14">
    <source>
        <dbReference type="SAM" id="Phobius"/>
    </source>
</evidence>
<evidence type="ECO:0000313" key="16">
    <source>
        <dbReference type="EMBL" id="QAT63357.1"/>
    </source>
</evidence>
<dbReference type="SUPFAM" id="SSF47384">
    <property type="entry name" value="Homodimeric domain of signal transducing histidine kinase"/>
    <property type="match status" value="1"/>
</dbReference>
<evidence type="ECO:0000313" key="17">
    <source>
        <dbReference type="Proteomes" id="UP000287969"/>
    </source>
</evidence>
<evidence type="ECO:0000256" key="5">
    <source>
        <dbReference type="ARBA" id="ARBA00022553"/>
    </source>
</evidence>
<comment type="subcellular location">
    <subcellularLocation>
        <location evidence="2">Cell membrane</location>
        <topology evidence="2">Multi-pass membrane protein</topology>
    </subcellularLocation>
</comment>
<keyword evidence="7 14" id="KW-0812">Transmembrane</keyword>
<evidence type="ECO:0000256" key="8">
    <source>
        <dbReference type="ARBA" id="ARBA00022741"/>
    </source>
</evidence>
<evidence type="ECO:0000256" key="4">
    <source>
        <dbReference type="ARBA" id="ARBA00022475"/>
    </source>
</evidence>
<evidence type="ECO:0000259" key="15">
    <source>
        <dbReference type="PROSITE" id="PS50109"/>
    </source>
</evidence>